<gene>
    <name evidence="1" type="ORF">BDV29DRAFT_164123</name>
</gene>
<dbReference type="Proteomes" id="UP000326565">
    <property type="component" value="Unassembled WGS sequence"/>
</dbReference>
<name>A0A5N5XHD2_9EURO</name>
<dbReference type="EMBL" id="ML732149">
    <property type="protein sequence ID" value="KAB8079645.1"/>
    <property type="molecule type" value="Genomic_DNA"/>
</dbReference>
<dbReference type="OrthoDB" id="5377226at2759"/>
<accession>A0A5N5XHD2</accession>
<protein>
    <submittedName>
        <fullName evidence="1">Uncharacterized protein</fullName>
    </submittedName>
</protein>
<sequence length="299" mass="33473">MASSMMNISNCYPTTTALHPNMPGIMSEQVHNSVLNPQPKKRKRDPIHSDAVNIPNTTRLIPATLHTLNAPFRLDYPKFSGDTGELSARQRCLPRKRRALQQPYIHPQIPETWSGNLVQPPQSNPAQMRLLSPTVYLSAASHLSSPPVSPKTLVPSPYPQQTPYTSALCLRPCHVCHRRPATKEVLDAYADCDLCGERSCYICLRQCDAVHCRGSVYLLGESHLFRDASDRLPEDMNGNKPHIRQPRKICSCCAVEGVTETGIEVVRCLDCVKDHPSHWQTLSTGQQRLEILRNQGARE</sequence>
<evidence type="ECO:0000313" key="1">
    <source>
        <dbReference type="EMBL" id="KAB8079645.1"/>
    </source>
</evidence>
<keyword evidence="2" id="KW-1185">Reference proteome</keyword>
<proteinExistence type="predicted"/>
<evidence type="ECO:0000313" key="2">
    <source>
        <dbReference type="Proteomes" id="UP000326565"/>
    </source>
</evidence>
<reference evidence="1 2" key="1">
    <citation type="submission" date="2019-04" db="EMBL/GenBank/DDBJ databases">
        <title>Friends and foes A comparative genomics study of 23 Aspergillus species from section Flavi.</title>
        <authorList>
            <consortium name="DOE Joint Genome Institute"/>
            <person name="Kjaerbolling I."/>
            <person name="Vesth T."/>
            <person name="Frisvad J.C."/>
            <person name="Nybo J.L."/>
            <person name="Theobald S."/>
            <person name="Kildgaard S."/>
            <person name="Isbrandt T."/>
            <person name="Kuo A."/>
            <person name="Sato A."/>
            <person name="Lyhne E.K."/>
            <person name="Kogle M.E."/>
            <person name="Wiebenga A."/>
            <person name="Kun R.S."/>
            <person name="Lubbers R.J."/>
            <person name="Makela M.R."/>
            <person name="Barry K."/>
            <person name="Chovatia M."/>
            <person name="Clum A."/>
            <person name="Daum C."/>
            <person name="Haridas S."/>
            <person name="He G."/>
            <person name="LaButti K."/>
            <person name="Lipzen A."/>
            <person name="Mondo S."/>
            <person name="Riley R."/>
            <person name="Salamov A."/>
            <person name="Simmons B.A."/>
            <person name="Magnuson J.K."/>
            <person name="Henrissat B."/>
            <person name="Mortensen U.H."/>
            <person name="Larsen T.O."/>
            <person name="Devries R.P."/>
            <person name="Grigoriev I.V."/>
            <person name="Machida M."/>
            <person name="Baker S.E."/>
            <person name="Andersen M.R."/>
        </authorList>
    </citation>
    <scope>NUCLEOTIDE SEQUENCE [LARGE SCALE GENOMIC DNA]</scope>
    <source>
        <strain evidence="1 2">CBS 151.66</strain>
    </source>
</reference>
<dbReference type="AlphaFoldDB" id="A0A5N5XHD2"/>
<organism evidence="1 2">
    <name type="scientific">Aspergillus leporis</name>
    <dbReference type="NCBI Taxonomy" id="41062"/>
    <lineage>
        <taxon>Eukaryota</taxon>
        <taxon>Fungi</taxon>
        <taxon>Dikarya</taxon>
        <taxon>Ascomycota</taxon>
        <taxon>Pezizomycotina</taxon>
        <taxon>Eurotiomycetes</taxon>
        <taxon>Eurotiomycetidae</taxon>
        <taxon>Eurotiales</taxon>
        <taxon>Aspergillaceae</taxon>
        <taxon>Aspergillus</taxon>
        <taxon>Aspergillus subgen. Circumdati</taxon>
    </lineage>
</organism>